<dbReference type="Gene3D" id="1.10.10.60">
    <property type="entry name" value="Homeodomain-like"/>
    <property type="match status" value="1"/>
</dbReference>
<dbReference type="Pfam" id="PF20240">
    <property type="entry name" value="DUF6597"/>
    <property type="match status" value="1"/>
</dbReference>
<dbReference type="RefSeq" id="WP_346246083.1">
    <property type="nucleotide sequence ID" value="NZ_JBDIZK010000004.1"/>
</dbReference>
<gene>
    <name evidence="2" type="ORF">TPR58_07870</name>
</gene>
<evidence type="ECO:0000259" key="1">
    <source>
        <dbReference type="Pfam" id="PF20240"/>
    </source>
</evidence>
<evidence type="ECO:0000313" key="3">
    <source>
        <dbReference type="Proteomes" id="UP001427805"/>
    </source>
</evidence>
<evidence type="ECO:0000313" key="2">
    <source>
        <dbReference type="EMBL" id="MEN3747080.1"/>
    </source>
</evidence>
<dbReference type="InterPro" id="IPR046532">
    <property type="entry name" value="DUF6597"/>
</dbReference>
<accession>A0ABV0B680</accession>
<name>A0ABV0B680_9SPHN</name>
<feature type="domain" description="DUF6597" evidence="1">
    <location>
        <begin position="11"/>
        <end position="114"/>
    </location>
</feature>
<reference evidence="2 3" key="1">
    <citation type="submission" date="2024-05" db="EMBL/GenBank/DDBJ databases">
        <title>Sphingomonas sp. HF-S3 16S ribosomal RNA gene Genome sequencing and assembly.</title>
        <authorList>
            <person name="Lee H."/>
        </authorList>
    </citation>
    <scope>NUCLEOTIDE SEQUENCE [LARGE SCALE GENOMIC DNA]</scope>
    <source>
        <strain evidence="2 3">HF-S3</strain>
    </source>
</reference>
<organism evidence="2 3">
    <name type="scientific">Sphingomonas rustica</name>
    <dbReference type="NCBI Taxonomy" id="3103142"/>
    <lineage>
        <taxon>Bacteria</taxon>
        <taxon>Pseudomonadati</taxon>
        <taxon>Pseudomonadota</taxon>
        <taxon>Alphaproteobacteria</taxon>
        <taxon>Sphingomonadales</taxon>
        <taxon>Sphingomonadaceae</taxon>
        <taxon>Sphingomonas</taxon>
    </lineage>
</organism>
<protein>
    <submittedName>
        <fullName evidence="2">DUF6597 domain-containing transcriptional factor</fullName>
    </submittedName>
</protein>
<dbReference type="Proteomes" id="UP001427805">
    <property type="component" value="Unassembled WGS sequence"/>
</dbReference>
<sequence>MSAARPEVEFHQPTGALMPFVESFYLFRYDAVSIDGVERVDMGQIRFILAGTGTMTFPDGHSEPSLPVMINGPGSAASSYHVDGPFHCFGISLRAIGWKAIIGLPADEIADRVLDGREIFGPEVDALLTRMRGMTTLEEMIAAVSPLLLARRRKVPKAHLELARAVREWAASGDPDIEALYRAVPMGRRQATRLCNEYFGGPPKHLARKFRAIRAAMRIYQKGDPGETADLFYDEPHMIKEIKHFTGHTPTSLRQRIDPVLAITLDNETFHFLPDVIPESVDEAG</sequence>
<dbReference type="EMBL" id="JBDIZK010000004">
    <property type="protein sequence ID" value="MEN3747080.1"/>
    <property type="molecule type" value="Genomic_DNA"/>
</dbReference>
<comment type="caution">
    <text evidence="2">The sequence shown here is derived from an EMBL/GenBank/DDBJ whole genome shotgun (WGS) entry which is preliminary data.</text>
</comment>
<proteinExistence type="predicted"/>
<keyword evidence="3" id="KW-1185">Reference proteome</keyword>